<keyword evidence="13" id="KW-0539">Nucleus</keyword>
<dbReference type="PROSITE" id="PS50249">
    <property type="entry name" value="MPN"/>
    <property type="match status" value="1"/>
</dbReference>
<proteinExistence type="inferred from homology"/>
<comment type="subunit">
    <text evidence="4">Component of the COP9 signalosome (CSN) complex.</text>
</comment>
<evidence type="ECO:0000256" key="6">
    <source>
        <dbReference type="ARBA" id="ARBA00022490"/>
    </source>
</evidence>
<keyword evidence="6" id="KW-0963">Cytoplasm</keyword>
<dbReference type="OrthoDB" id="605656at2759"/>
<evidence type="ECO:0000256" key="7">
    <source>
        <dbReference type="ARBA" id="ARBA00022670"/>
    </source>
</evidence>
<gene>
    <name evidence="16" type="ORF">AAP_01455</name>
</gene>
<keyword evidence="10" id="KW-0378">Hydrolase</keyword>
<dbReference type="GO" id="GO:0008180">
    <property type="term" value="C:COP9 signalosome"/>
    <property type="evidence" value="ECO:0007669"/>
    <property type="project" value="UniProtKB-KW"/>
</dbReference>
<keyword evidence="17" id="KW-1185">Reference proteome</keyword>
<dbReference type="GO" id="GO:0006508">
    <property type="term" value="P:proteolysis"/>
    <property type="evidence" value="ECO:0007669"/>
    <property type="project" value="UniProtKB-KW"/>
</dbReference>
<evidence type="ECO:0000256" key="8">
    <source>
        <dbReference type="ARBA" id="ARBA00022723"/>
    </source>
</evidence>
<dbReference type="InterPro" id="IPR037518">
    <property type="entry name" value="MPN"/>
</dbReference>
<dbReference type="EMBL" id="AZGZ01000004">
    <property type="protein sequence ID" value="KZZ95779.1"/>
    <property type="molecule type" value="Genomic_DNA"/>
</dbReference>
<dbReference type="GO" id="GO:0046872">
    <property type="term" value="F:metal ion binding"/>
    <property type="evidence" value="ECO:0007669"/>
    <property type="project" value="UniProtKB-KW"/>
</dbReference>
<protein>
    <recommendedName>
        <fullName evidence="5">COP9 signalosome complex subunit 5</fullName>
    </recommendedName>
</protein>
<feature type="compositionally biased region" description="Low complexity" evidence="14">
    <location>
        <begin position="232"/>
        <end position="242"/>
    </location>
</feature>
<dbReference type="AlphaFoldDB" id="A0A168BUZ1"/>
<dbReference type="Gene3D" id="3.40.140.10">
    <property type="entry name" value="Cytidine Deaminase, domain 2"/>
    <property type="match status" value="1"/>
</dbReference>
<dbReference type="CDD" id="cd08069">
    <property type="entry name" value="MPN_RPN11_CSN5"/>
    <property type="match status" value="1"/>
</dbReference>
<comment type="similarity">
    <text evidence="3">Belongs to the peptidase M67A family. CSN5 subfamily.</text>
</comment>
<comment type="subcellular location">
    <subcellularLocation>
        <location evidence="2">Cytoplasm</location>
    </subcellularLocation>
    <subcellularLocation>
        <location evidence="1">Nucleus</location>
    </subcellularLocation>
</comment>
<feature type="compositionally biased region" description="Low complexity" evidence="14">
    <location>
        <begin position="208"/>
        <end position="224"/>
    </location>
</feature>
<keyword evidence="7" id="KW-0645">Protease</keyword>
<reference evidence="16 17" key="1">
    <citation type="journal article" date="2016" name="Genome Biol. Evol.">
        <title>Divergent and convergent evolution of fungal pathogenicity.</title>
        <authorList>
            <person name="Shang Y."/>
            <person name="Xiao G."/>
            <person name="Zheng P."/>
            <person name="Cen K."/>
            <person name="Zhan S."/>
            <person name="Wang C."/>
        </authorList>
    </citation>
    <scope>NUCLEOTIDE SEQUENCE [LARGE SCALE GENOMIC DNA]</scope>
    <source>
        <strain evidence="16 17">ARSEF 7405</strain>
    </source>
</reference>
<keyword evidence="12" id="KW-0482">Metalloprotease</keyword>
<evidence type="ECO:0000256" key="11">
    <source>
        <dbReference type="ARBA" id="ARBA00022833"/>
    </source>
</evidence>
<evidence type="ECO:0000256" key="9">
    <source>
        <dbReference type="ARBA" id="ARBA00022790"/>
    </source>
</evidence>
<dbReference type="SMART" id="SM00232">
    <property type="entry name" value="JAB_MPN"/>
    <property type="match status" value="1"/>
</dbReference>
<dbReference type="InterPro" id="IPR050242">
    <property type="entry name" value="JAMM_MPN+_peptidase_M67A"/>
</dbReference>
<dbReference type="Pfam" id="PF01398">
    <property type="entry name" value="JAB"/>
    <property type="match status" value="1"/>
</dbReference>
<dbReference type="PANTHER" id="PTHR10410">
    <property type="entry name" value="EUKARYOTIC TRANSLATION INITIATION FACTOR 3 -RELATED"/>
    <property type="match status" value="1"/>
</dbReference>
<feature type="region of interest" description="Disordered" evidence="14">
    <location>
        <begin position="184"/>
        <end position="256"/>
    </location>
</feature>
<comment type="caution">
    <text evidence="16">The sequence shown here is derived from an EMBL/GenBank/DDBJ whole genome shotgun (WGS) entry which is preliminary data.</text>
</comment>
<feature type="compositionally biased region" description="Low complexity" evidence="14">
    <location>
        <begin position="414"/>
        <end position="424"/>
    </location>
</feature>
<keyword evidence="11" id="KW-0862">Zinc</keyword>
<keyword evidence="9" id="KW-0736">Signalosome</keyword>
<feature type="compositionally biased region" description="Basic and acidic residues" evidence="14">
    <location>
        <begin position="427"/>
        <end position="437"/>
    </location>
</feature>
<evidence type="ECO:0000256" key="13">
    <source>
        <dbReference type="ARBA" id="ARBA00023242"/>
    </source>
</evidence>
<evidence type="ECO:0000256" key="12">
    <source>
        <dbReference type="ARBA" id="ARBA00023049"/>
    </source>
</evidence>
<name>A0A168BUZ1_9EURO</name>
<dbReference type="FunFam" id="3.40.140.10:FF:000203">
    <property type="entry name" value="COP9 signalosome complex subunit 5"/>
    <property type="match status" value="1"/>
</dbReference>
<evidence type="ECO:0000256" key="14">
    <source>
        <dbReference type="SAM" id="MobiDB-lite"/>
    </source>
</evidence>
<evidence type="ECO:0000256" key="1">
    <source>
        <dbReference type="ARBA" id="ARBA00004123"/>
    </source>
</evidence>
<feature type="region of interest" description="Disordered" evidence="14">
    <location>
        <begin position="414"/>
        <end position="439"/>
    </location>
</feature>
<evidence type="ECO:0000256" key="3">
    <source>
        <dbReference type="ARBA" id="ARBA00006008"/>
    </source>
</evidence>
<evidence type="ECO:0000256" key="4">
    <source>
        <dbReference type="ARBA" id="ARBA00011098"/>
    </source>
</evidence>
<evidence type="ECO:0000313" key="16">
    <source>
        <dbReference type="EMBL" id="KZZ95779.1"/>
    </source>
</evidence>
<organism evidence="16 17">
    <name type="scientific">Ascosphaera apis ARSEF 7405</name>
    <dbReference type="NCBI Taxonomy" id="392613"/>
    <lineage>
        <taxon>Eukaryota</taxon>
        <taxon>Fungi</taxon>
        <taxon>Dikarya</taxon>
        <taxon>Ascomycota</taxon>
        <taxon>Pezizomycotina</taxon>
        <taxon>Eurotiomycetes</taxon>
        <taxon>Eurotiomycetidae</taxon>
        <taxon>Onygenales</taxon>
        <taxon>Ascosphaeraceae</taxon>
        <taxon>Ascosphaera</taxon>
    </lineage>
</organism>
<dbReference type="GO" id="GO:0008237">
    <property type="term" value="F:metallopeptidase activity"/>
    <property type="evidence" value="ECO:0007669"/>
    <property type="project" value="UniProtKB-KW"/>
</dbReference>
<evidence type="ECO:0000256" key="2">
    <source>
        <dbReference type="ARBA" id="ARBA00004496"/>
    </source>
</evidence>
<sequence>MAHTDISHLYNPSRDSLYTYPPLSSPPTLLETQPWRTDPTYFTSIRISPIALSKMTIHARSGGSIEVMGLMTGYILPHTIIVTDAFPLPVEGTETRVNAQEEAYAYMVSYLELSRSAGRLENCVGWYHSHPGYGCWLSGIDVRTEQLQQGLNEPFCAVVIDPERTASSGKVEIGAFRTYKTGNAQGTVIGGGGGENNEQRQKKRRAFATDSTAATATSLSSGASRQHSHHNQPQQQQQQQQKQDSRKNIEDASSSIPLGKLQDYGYHADEYYALEVSHYKSTLDSALLSQLNNRYWGNTLASASSEANKEYATRQIQDFTAKIEAAGIHEKPISRSRGENRGGIGGNGDSGAAAGIAIGGGGSGNGHGGASIDAAAATNAVSNTVGNGGNGNIMHWMPFNTDSPRANTAVAASGTAAGAGSAATPIAEDRSRNKEGNDETSIELRGFAKEAGRIAMEERGVAIAEEVRDMIFGGR</sequence>
<evidence type="ECO:0000256" key="10">
    <source>
        <dbReference type="ARBA" id="ARBA00022801"/>
    </source>
</evidence>
<dbReference type="Proteomes" id="UP000242877">
    <property type="component" value="Unassembled WGS sequence"/>
</dbReference>
<dbReference type="InterPro" id="IPR000555">
    <property type="entry name" value="JAMM/MPN+_dom"/>
</dbReference>
<keyword evidence="8" id="KW-0479">Metal-binding</keyword>
<dbReference type="SUPFAM" id="SSF102712">
    <property type="entry name" value="JAB1/MPN domain"/>
    <property type="match status" value="1"/>
</dbReference>
<accession>A0A168BUZ1</accession>
<evidence type="ECO:0000259" key="15">
    <source>
        <dbReference type="PROSITE" id="PS50249"/>
    </source>
</evidence>
<dbReference type="VEuPathDB" id="FungiDB:AAP_01455"/>
<evidence type="ECO:0000256" key="5">
    <source>
        <dbReference type="ARBA" id="ARBA00014880"/>
    </source>
</evidence>
<evidence type="ECO:0000313" key="17">
    <source>
        <dbReference type="Proteomes" id="UP000242877"/>
    </source>
</evidence>
<feature type="domain" description="MPN" evidence="15">
    <location>
        <begin position="45"/>
        <end position="182"/>
    </location>
</feature>
<dbReference type="GO" id="GO:0005737">
    <property type="term" value="C:cytoplasm"/>
    <property type="evidence" value="ECO:0007669"/>
    <property type="project" value="UniProtKB-SubCell"/>
</dbReference>